<evidence type="ECO:0000313" key="1">
    <source>
        <dbReference type="EMBL" id="KAH7915276.1"/>
    </source>
</evidence>
<organism evidence="1 2">
    <name type="scientific">Hygrophoropsis aurantiaca</name>
    <dbReference type="NCBI Taxonomy" id="72124"/>
    <lineage>
        <taxon>Eukaryota</taxon>
        <taxon>Fungi</taxon>
        <taxon>Dikarya</taxon>
        <taxon>Basidiomycota</taxon>
        <taxon>Agaricomycotina</taxon>
        <taxon>Agaricomycetes</taxon>
        <taxon>Agaricomycetidae</taxon>
        <taxon>Boletales</taxon>
        <taxon>Coniophorineae</taxon>
        <taxon>Hygrophoropsidaceae</taxon>
        <taxon>Hygrophoropsis</taxon>
    </lineage>
</organism>
<dbReference type="Proteomes" id="UP000790377">
    <property type="component" value="Unassembled WGS sequence"/>
</dbReference>
<gene>
    <name evidence="1" type="ORF">BJ138DRAFT_147906</name>
</gene>
<dbReference type="EMBL" id="MU267602">
    <property type="protein sequence ID" value="KAH7915276.1"/>
    <property type="molecule type" value="Genomic_DNA"/>
</dbReference>
<comment type="caution">
    <text evidence="1">The sequence shown here is derived from an EMBL/GenBank/DDBJ whole genome shotgun (WGS) entry which is preliminary data.</text>
</comment>
<sequence length="507" mass="55928">MSDSFSPARQKTVKVQYTGRAKRRRGAINDVENPSEEESETSQAEMSGEKSDTHSPKTVAKNSGPKKVDVHLPGPSPKRVRRDSEESQVLSAKPVSKTSKAPHSRRSSVSSLQRPQRHESPSLRSSQSKPLSEMGSLAISSSKQADAPDEDEDDDTSSIAESSNGGTTRIRRTEAERIQYFKDQTDCSEMEPHRVYCTRCNKWVNLGRRTTYAVRSWEVHRSKCDKKPPTTKEPSQKADELNNVITVKSEPGTSAKPVSIKSEDDEAARLARLKADPRAQEIKPHEVLCRSCHKWIQLSSSQAYALDNWEIHPQQCSRPAPNSRVATAERKLTLLGDPQAKLPTPQSVECAFCKSTIALDGATEYDLTRWNDHKAQCTSKPPVAQATPAAKASLSRRSRIFEQSSQGVLDSPITPANYSTRPPLSSGSASTDATAIASDSSPSARTGVKRKREEENLQEEGHISNRPRTETYEPPHKEAPGPLGWFLQPFKAFVRGFREGLGSSTST</sequence>
<proteinExistence type="predicted"/>
<name>A0ACB8AP05_9AGAM</name>
<reference evidence="1" key="1">
    <citation type="journal article" date="2021" name="New Phytol.">
        <title>Evolutionary innovations through gain and loss of genes in the ectomycorrhizal Boletales.</title>
        <authorList>
            <person name="Wu G."/>
            <person name="Miyauchi S."/>
            <person name="Morin E."/>
            <person name="Kuo A."/>
            <person name="Drula E."/>
            <person name="Varga T."/>
            <person name="Kohler A."/>
            <person name="Feng B."/>
            <person name="Cao Y."/>
            <person name="Lipzen A."/>
            <person name="Daum C."/>
            <person name="Hundley H."/>
            <person name="Pangilinan J."/>
            <person name="Johnson J."/>
            <person name="Barry K."/>
            <person name="LaButti K."/>
            <person name="Ng V."/>
            <person name="Ahrendt S."/>
            <person name="Min B."/>
            <person name="Choi I.G."/>
            <person name="Park H."/>
            <person name="Plett J.M."/>
            <person name="Magnuson J."/>
            <person name="Spatafora J.W."/>
            <person name="Nagy L.G."/>
            <person name="Henrissat B."/>
            <person name="Grigoriev I.V."/>
            <person name="Yang Z.L."/>
            <person name="Xu J."/>
            <person name="Martin F.M."/>
        </authorList>
    </citation>
    <scope>NUCLEOTIDE SEQUENCE</scope>
    <source>
        <strain evidence="1">ATCC 28755</strain>
    </source>
</reference>
<accession>A0ACB8AP05</accession>
<keyword evidence="2" id="KW-1185">Reference proteome</keyword>
<protein>
    <submittedName>
        <fullName evidence="1">Uncharacterized protein</fullName>
    </submittedName>
</protein>
<evidence type="ECO:0000313" key="2">
    <source>
        <dbReference type="Proteomes" id="UP000790377"/>
    </source>
</evidence>